<dbReference type="InterPro" id="IPR051150">
    <property type="entry name" value="SWT21/TCAB1_mRNA_Telomere"/>
</dbReference>
<proteinExistence type="predicted"/>
<evidence type="ECO:0000313" key="3">
    <source>
        <dbReference type="EMBL" id="CDU25469.1"/>
    </source>
</evidence>
<dbReference type="OrthoDB" id="239865at2759"/>
<reference evidence="2" key="2">
    <citation type="submission" date="2014-06" db="EMBL/GenBank/DDBJ databases">
        <authorList>
            <person name="Berkman J.Paul."/>
        </authorList>
    </citation>
    <scope>NUCLEOTIDE SEQUENCE [LARGE SCALE GENOMIC DNA]</scope>
</reference>
<keyword evidence="4" id="KW-1185">Reference proteome</keyword>
<dbReference type="Proteomes" id="UP000242770">
    <property type="component" value="Unassembled WGS sequence"/>
</dbReference>
<dbReference type="InterPro" id="IPR036322">
    <property type="entry name" value="WD40_repeat_dom_sf"/>
</dbReference>
<dbReference type="PANTHER" id="PTHR13211:SF0">
    <property type="entry name" value="TELOMERASE CAJAL BODY PROTEIN 1"/>
    <property type="match status" value="1"/>
</dbReference>
<gene>
    <name evidence="2" type="primary">SSCI39140.1</name>
    <name evidence="3" type="ORF">SPSC_05362</name>
</gene>
<reference evidence="3" key="3">
    <citation type="submission" date="2014-06" db="EMBL/GenBank/DDBJ databases">
        <authorList>
            <person name="Ju J."/>
            <person name="Zhang J."/>
        </authorList>
    </citation>
    <scope>NUCLEOTIDE SEQUENCE</scope>
    <source>
        <strain evidence="3">SscI8</strain>
    </source>
</reference>
<dbReference type="PANTHER" id="PTHR13211">
    <property type="entry name" value="TELOMERASE CAJAL BODY PROTEIN 1"/>
    <property type="match status" value="1"/>
</dbReference>
<dbReference type="SUPFAM" id="SSF50978">
    <property type="entry name" value="WD40 repeat-like"/>
    <property type="match status" value="1"/>
</dbReference>
<protein>
    <submittedName>
        <fullName evidence="3">Related to Guanine nucleotide-binding protein beta 5</fullName>
    </submittedName>
</protein>
<dbReference type="AlphaFoldDB" id="A0A0F7RY25"/>
<organism evidence="2 4">
    <name type="scientific">Sporisorium scitamineum</name>
    <dbReference type="NCBI Taxonomy" id="49012"/>
    <lineage>
        <taxon>Eukaryota</taxon>
        <taxon>Fungi</taxon>
        <taxon>Dikarya</taxon>
        <taxon>Basidiomycota</taxon>
        <taxon>Ustilaginomycotina</taxon>
        <taxon>Ustilaginomycetes</taxon>
        <taxon>Ustilaginales</taxon>
        <taxon>Ustilaginaceae</taxon>
        <taxon>Sporisorium</taxon>
    </lineage>
</organism>
<dbReference type="EMBL" id="LK056686">
    <property type="protein sequence ID" value="CDU25469.1"/>
    <property type="molecule type" value="Genomic_DNA"/>
</dbReference>
<dbReference type="Pfam" id="PF00400">
    <property type="entry name" value="WD40"/>
    <property type="match status" value="1"/>
</dbReference>
<reference evidence="4" key="1">
    <citation type="submission" date="2014-06" db="EMBL/GenBank/DDBJ databases">
        <authorList>
            <person name="Berkman P.J."/>
        </authorList>
    </citation>
    <scope>NUCLEOTIDE SEQUENCE [LARGE SCALE GENOMIC DNA]</scope>
</reference>
<name>A0A0F7RY25_9BASI</name>
<dbReference type="EMBL" id="CCFA01002289">
    <property type="protein sequence ID" value="CDS00258.1"/>
    <property type="molecule type" value="Genomic_DNA"/>
</dbReference>
<evidence type="ECO:0000256" key="1">
    <source>
        <dbReference type="SAM" id="MobiDB-lite"/>
    </source>
</evidence>
<feature type="region of interest" description="Disordered" evidence="1">
    <location>
        <begin position="470"/>
        <end position="525"/>
    </location>
</feature>
<dbReference type="STRING" id="49012.A0A0F7RY25"/>
<dbReference type="Gene3D" id="2.130.10.10">
    <property type="entry name" value="YVTN repeat-like/Quinoprotein amine dehydrogenase"/>
    <property type="match status" value="2"/>
</dbReference>
<dbReference type="InterPro" id="IPR001680">
    <property type="entry name" value="WD40_rpt"/>
</dbReference>
<sequence>MQAIESEQHRTAEAVASDYPTPPELHIAAWNALVKIGTVTAPHLLVRIGSPSQSEESQDHSSSTQPAQQQLNDFYRRAVWAPDGSSLLAVTESQQKHVFRCSRTGENGRSKLELRFKLKSPSPLLDAVWYSLPALEQPTTDGQATDEQPVVSNTTWCFAESHRDLPIRLTASDDGRTRASYSIMNHVERFVGPHSLAFSPDLSRLYCGLYSSLAVFPLSTPGLNTHSPVLLTSGKRSVGGQRGIVSSLAATGHPSDPAHELVAVGTFDATVAIYSFDPTRFPEPTDHTAARTAASTDQESLAQRSCLAGWREVEGDGITQLKFHPLSPYVLFVASRRLDYIYVYDTRYLMGDVTRWTFRPLAQSGAGVRSAHLLAKLRRPGGATHQRIYFDVDWAGRWLATGDEHGMIYVWRIDTGRFVDQPDVEADGPQEFEMTPDLSWKAHQDAVGSVSFHPYEPFLVSVSGSRHWPDLRSASSSESEEESDNSDSSRASESEDATSSRRAWTTNDSSLQVWDFSEPPTGSAS</sequence>
<accession>A0A0F7RY25</accession>
<evidence type="ECO:0000313" key="4">
    <source>
        <dbReference type="Proteomes" id="UP000242770"/>
    </source>
</evidence>
<dbReference type="InterPro" id="IPR015943">
    <property type="entry name" value="WD40/YVTN_repeat-like_dom_sf"/>
</dbReference>
<evidence type="ECO:0000313" key="2">
    <source>
        <dbReference type="EMBL" id="CDS00258.1"/>
    </source>
</evidence>